<name>M8BWY4_AEGTA</name>
<dbReference type="PANTHER" id="PTHR46008:SF62">
    <property type="entry name" value="PROTEIN KINASE DOMAIN-CONTAINING PROTEIN"/>
    <property type="match status" value="1"/>
</dbReference>
<dbReference type="InterPro" id="IPR011009">
    <property type="entry name" value="Kinase-like_dom_sf"/>
</dbReference>
<dbReference type="AlphaFoldDB" id="M8BWY4"/>
<keyword evidence="1" id="KW-0547">Nucleotide-binding</keyword>
<dbReference type="PANTHER" id="PTHR46008">
    <property type="entry name" value="LEAF RUST 10 DISEASE-RESISTANCE LOCUS RECEPTOR-LIKE PROTEIN KINASE-LIKE 1.4"/>
    <property type="match status" value="1"/>
</dbReference>
<keyword evidence="2" id="KW-0067">ATP-binding</keyword>
<dbReference type="SUPFAM" id="SSF56112">
    <property type="entry name" value="Protein kinase-like (PK-like)"/>
    <property type="match status" value="1"/>
</dbReference>
<reference evidence="3" key="1">
    <citation type="submission" date="2015-06" db="UniProtKB">
        <authorList>
            <consortium name="EnsemblPlants"/>
        </authorList>
    </citation>
    <scope>IDENTIFICATION</scope>
</reference>
<protein>
    <submittedName>
        <fullName evidence="3">Uncharacterized protein</fullName>
    </submittedName>
</protein>
<dbReference type="Gene3D" id="1.10.510.10">
    <property type="entry name" value="Transferase(Phosphotransferase) domain 1"/>
    <property type="match status" value="1"/>
</dbReference>
<evidence type="ECO:0000256" key="2">
    <source>
        <dbReference type="ARBA" id="ARBA00022840"/>
    </source>
</evidence>
<dbReference type="GO" id="GO:0005524">
    <property type="term" value="F:ATP binding"/>
    <property type="evidence" value="ECO:0007669"/>
    <property type="project" value="UniProtKB-KW"/>
</dbReference>
<dbReference type="GO" id="GO:0016301">
    <property type="term" value="F:kinase activity"/>
    <property type="evidence" value="ECO:0007669"/>
    <property type="project" value="TreeGrafter"/>
</dbReference>
<dbReference type="ExpressionAtlas" id="M8BWY4">
    <property type="expression patterns" value="baseline"/>
</dbReference>
<organism evidence="3">
    <name type="scientific">Aegilops tauschii</name>
    <name type="common">Tausch's goatgrass</name>
    <name type="synonym">Aegilops squarrosa</name>
    <dbReference type="NCBI Taxonomy" id="37682"/>
    <lineage>
        <taxon>Eukaryota</taxon>
        <taxon>Viridiplantae</taxon>
        <taxon>Streptophyta</taxon>
        <taxon>Embryophyta</taxon>
        <taxon>Tracheophyta</taxon>
        <taxon>Spermatophyta</taxon>
        <taxon>Magnoliopsida</taxon>
        <taxon>Liliopsida</taxon>
        <taxon>Poales</taxon>
        <taxon>Poaceae</taxon>
        <taxon>BOP clade</taxon>
        <taxon>Pooideae</taxon>
        <taxon>Triticodae</taxon>
        <taxon>Triticeae</taxon>
        <taxon>Triticinae</taxon>
        <taxon>Aegilops</taxon>
    </lineage>
</organism>
<dbReference type="EnsemblPlants" id="EMT26303">
    <property type="protein sequence ID" value="EMT26303"/>
    <property type="gene ID" value="F775_00030"/>
</dbReference>
<evidence type="ECO:0000256" key="1">
    <source>
        <dbReference type="ARBA" id="ARBA00022741"/>
    </source>
</evidence>
<proteinExistence type="predicted"/>
<accession>M8BWY4</accession>
<sequence length="353" mass="39621">MVTVSKSKCDRSNYLSRDCGKIVLVGLIMAGIVFGAMVMDIGCVVCHLVKRRSASIRSQQSTKRLLSEADCTGTPGYVDPQYHQNFHLSDKSDVYSFDVVLVEIITAMKAVDFSRGPSEYDISLLDHDIKFTLWQVEIYLKNAIQLSRKKGYGGEKIGKGCVDDIVDPFLDPHRDAWMLTSIHKVAELAFRCLAFHSEIRPSMAEVADEVEQIQVFPIGLFGCCWIGFAGISFFFRSSQSAVLVAIWFAPFIVTRVPLVYHLRQINKFLKFLMLCLMRTASGGWYLVRTSILPHNEGIIPHNEGISFLILIMKVIFLYSTFIVITAAIQTYLSIHAIVKSEVKLVIGIDMSSL</sequence>
<evidence type="ECO:0000313" key="3">
    <source>
        <dbReference type="EnsemblPlants" id="EMT26303"/>
    </source>
</evidence>